<feature type="region of interest" description="Disordered" evidence="2">
    <location>
        <begin position="403"/>
        <end position="422"/>
    </location>
</feature>
<dbReference type="InterPro" id="IPR029045">
    <property type="entry name" value="ClpP/crotonase-like_dom_sf"/>
</dbReference>
<evidence type="ECO:0000256" key="2">
    <source>
        <dbReference type="SAM" id="MobiDB-lite"/>
    </source>
</evidence>
<gene>
    <name evidence="4" type="ORF">GGE12_004831</name>
</gene>
<evidence type="ECO:0000256" key="1">
    <source>
        <dbReference type="ARBA" id="ARBA00008683"/>
    </source>
</evidence>
<protein>
    <submittedName>
        <fullName evidence="4">Signal peptide peptidase SppA</fullName>
    </submittedName>
</protein>
<dbReference type="Proteomes" id="UP000533641">
    <property type="component" value="Unassembled WGS sequence"/>
</dbReference>
<feature type="domain" description="Peptidase S49" evidence="3">
    <location>
        <begin position="141"/>
        <end position="285"/>
    </location>
</feature>
<dbReference type="InterPro" id="IPR002142">
    <property type="entry name" value="Peptidase_S49"/>
</dbReference>
<dbReference type="CDD" id="cd07022">
    <property type="entry name" value="S49_Sppa_36K_type"/>
    <property type="match status" value="1"/>
</dbReference>
<reference evidence="4 5" key="1">
    <citation type="submission" date="2020-08" db="EMBL/GenBank/DDBJ databases">
        <title>Genomic Encyclopedia of Type Strains, Phase IV (KMG-V): Genome sequencing to study the core and pangenomes of soil and plant-associated prokaryotes.</title>
        <authorList>
            <person name="Whitman W."/>
        </authorList>
    </citation>
    <scope>NUCLEOTIDE SEQUENCE [LARGE SCALE GENOMIC DNA]</scope>
    <source>
        <strain evidence="4 5">SEMIA 402</strain>
    </source>
</reference>
<dbReference type="GO" id="GO:0008233">
    <property type="term" value="F:peptidase activity"/>
    <property type="evidence" value="ECO:0007669"/>
    <property type="project" value="InterPro"/>
</dbReference>
<dbReference type="Gene3D" id="3.90.226.10">
    <property type="entry name" value="2-enoyl-CoA Hydratase, Chain A, domain 1"/>
    <property type="match status" value="1"/>
</dbReference>
<comment type="caution">
    <text evidence="4">The sequence shown here is derived from an EMBL/GenBank/DDBJ whole genome shotgun (WGS) entry which is preliminary data.</text>
</comment>
<organism evidence="4 5">
    <name type="scientific">Rhizobium mongolense</name>
    <dbReference type="NCBI Taxonomy" id="57676"/>
    <lineage>
        <taxon>Bacteria</taxon>
        <taxon>Pseudomonadati</taxon>
        <taxon>Pseudomonadota</taxon>
        <taxon>Alphaproteobacteria</taxon>
        <taxon>Hyphomicrobiales</taxon>
        <taxon>Rhizobiaceae</taxon>
        <taxon>Rhizobium/Agrobacterium group</taxon>
        <taxon>Rhizobium</taxon>
    </lineage>
</organism>
<dbReference type="Pfam" id="PF01343">
    <property type="entry name" value="Peptidase_S49"/>
    <property type="match status" value="1"/>
</dbReference>
<dbReference type="PANTHER" id="PTHR42987:SF4">
    <property type="entry name" value="PROTEASE SOHB-RELATED"/>
    <property type="match status" value="1"/>
</dbReference>
<sequence>MEPAVLAAIQNFMQQMSGRNASGISPWAIRPDAIAASLQTVRAIRSPQSMGEVASNVVSINRRGSPLANGSFATRIGNIAIVPVIGPLVSRFSWQYWSYDEIVRDLRLVSSMPDIEGAILDMDTPGGMVDNVDSVPAEIARLREKMPVYAHANFCCSAGYWIASAAEKIVASKTGLVGSVGALIRYVEMEGILTRLGANVVEVIAEQSPNKRLSRDSDEGKAELQAIVDDGAELFIQGIVANRGVTRETVLDDYGQGLVFASAEALKRGLVDQIASLEEVLADLAGRRENSLIAASATAKAGTEKESTMLTLETLKAEHPDLVSAVRAEGAADAAKAERDRLIGIEEQAAGLSGHDELVKALKADGKTTPAEAATKILAAEKAKNVDRLKGLEQLDQAAAGVTSTLSGGDGSEKKFPQNAEGWKAEWEASAKLQEEFPTAESYIATMKRKPLKAA</sequence>
<evidence type="ECO:0000313" key="4">
    <source>
        <dbReference type="EMBL" id="MBB4277033.1"/>
    </source>
</evidence>
<evidence type="ECO:0000259" key="3">
    <source>
        <dbReference type="Pfam" id="PF01343"/>
    </source>
</evidence>
<dbReference type="InterPro" id="IPR033855">
    <property type="entry name" value="Protein_C"/>
</dbReference>
<dbReference type="PANTHER" id="PTHR42987">
    <property type="entry name" value="PEPTIDASE S49"/>
    <property type="match status" value="1"/>
</dbReference>
<dbReference type="AlphaFoldDB" id="A0A7W6RQY4"/>
<comment type="similarity">
    <text evidence="1">Belongs to the peptidase S49 family.</text>
</comment>
<accession>A0A7W6RQY4</accession>
<dbReference type="GO" id="GO:0006508">
    <property type="term" value="P:proteolysis"/>
    <property type="evidence" value="ECO:0007669"/>
    <property type="project" value="InterPro"/>
</dbReference>
<proteinExistence type="inferred from homology"/>
<dbReference type="SUPFAM" id="SSF52096">
    <property type="entry name" value="ClpP/crotonase"/>
    <property type="match status" value="1"/>
</dbReference>
<evidence type="ECO:0000313" key="5">
    <source>
        <dbReference type="Proteomes" id="UP000533641"/>
    </source>
</evidence>
<name>A0A7W6RQY4_9HYPH</name>
<dbReference type="EMBL" id="JACIGM010000011">
    <property type="protein sequence ID" value="MBB4277033.1"/>
    <property type="molecule type" value="Genomic_DNA"/>
</dbReference>
<dbReference type="RefSeq" id="WP_183927667.1">
    <property type="nucleotide sequence ID" value="NZ_JACIGM010000011.1"/>
</dbReference>